<dbReference type="EMBL" id="HE804045">
    <property type="protein sequence ID" value="CCH33625.1"/>
    <property type="molecule type" value="Genomic_DNA"/>
</dbReference>
<evidence type="ECO:0000313" key="2">
    <source>
        <dbReference type="Proteomes" id="UP000006281"/>
    </source>
</evidence>
<dbReference type="BioCyc" id="SESP1179773:BN6_RS30730-MONOMER"/>
<gene>
    <name evidence="1" type="ordered locus">BN6_63820</name>
</gene>
<protein>
    <submittedName>
        <fullName evidence="1">Uncharacterized protein</fullName>
    </submittedName>
</protein>
<keyword evidence="2" id="KW-1185">Reference proteome</keyword>
<proteinExistence type="predicted"/>
<name>K0K076_SACES</name>
<dbReference type="RefSeq" id="WP_015103736.1">
    <property type="nucleotide sequence ID" value="NC_019673.1"/>
</dbReference>
<sequence>MYESMTVQVRTGLGDWRLAEAVQELSRGYRVLRDATAAVHRVAGPDLARVTAEIVAGAPERAAGFQAVWLDAGDEGRLVLLARPEVLAVLPWHVLLPELVAAWKAFAEPRIPVQAR</sequence>
<accession>K0K076</accession>
<dbReference type="HOGENOM" id="CLU_2178191_0_0_11"/>
<dbReference type="Proteomes" id="UP000006281">
    <property type="component" value="Chromosome"/>
</dbReference>
<organism evidence="1 2">
    <name type="scientific">Saccharothrix espanaensis (strain ATCC 51144 / DSM 44229 / JCM 9112 / NBRC 15066 / NRRL 15764)</name>
    <dbReference type="NCBI Taxonomy" id="1179773"/>
    <lineage>
        <taxon>Bacteria</taxon>
        <taxon>Bacillati</taxon>
        <taxon>Actinomycetota</taxon>
        <taxon>Actinomycetes</taxon>
        <taxon>Pseudonocardiales</taxon>
        <taxon>Pseudonocardiaceae</taxon>
        <taxon>Saccharothrix</taxon>
    </lineage>
</organism>
<evidence type="ECO:0000313" key="1">
    <source>
        <dbReference type="EMBL" id="CCH33625.1"/>
    </source>
</evidence>
<dbReference type="KEGG" id="sesp:BN6_63820"/>
<dbReference type="eggNOG" id="ENOG50326A8">
    <property type="taxonomic scope" value="Bacteria"/>
</dbReference>
<dbReference type="PATRIC" id="fig|1179773.3.peg.6430"/>
<reference evidence="1 2" key="1">
    <citation type="journal article" date="2012" name="BMC Genomics">
        <title>Complete genome sequence of Saccharothrix espanaensis DSM 44229T and comparison to the other completely sequenced Pseudonocardiaceae.</title>
        <authorList>
            <person name="Strobel T."/>
            <person name="Al-Dilaimi A."/>
            <person name="Blom J."/>
            <person name="Gessner A."/>
            <person name="Kalinowski J."/>
            <person name="Luzhetska M."/>
            <person name="Puhler A."/>
            <person name="Szczepanowski R."/>
            <person name="Bechthold A."/>
            <person name="Ruckert C."/>
        </authorList>
    </citation>
    <scope>NUCLEOTIDE SEQUENCE [LARGE SCALE GENOMIC DNA]</scope>
    <source>
        <strain evidence="2">ATCC 51144 / DSM 44229 / JCM 9112 / NBRC 15066 / NRRL 15764</strain>
    </source>
</reference>
<dbReference type="AlphaFoldDB" id="K0K076"/>
<dbReference type="OrthoDB" id="3695717at2"/>